<dbReference type="InterPro" id="IPR001005">
    <property type="entry name" value="SANT/Myb"/>
</dbReference>
<name>A0A061FAA0_THECC</name>
<keyword evidence="8" id="KW-1133">Transmembrane helix</keyword>
<dbReference type="HOGENOM" id="CLU_028567_18_2_1"/>
<feature type="domain" description="HTH myb-type" evidence="10">
    <location>
        <begin position="234"/>
        <end position="289"/>
    </location>
</feature>
<evidence type="ECO:0000256" key="3">
    <source>
        <dbReference type="ARBA" id="ARBA00023015"/>
    </source>
</evidence>
<evidence type="ECO:0000256" key="7">
    <source>
        <dbReference type="SAM" id="MobiDB-lite"/>
    </source>
</evidence>
<dbReference type="Gramene" id="EOY14255">
    <property type="protein sequence ID" value="EOY14255"/>
    <property type="gene ID" value="TCM_033560"/>
</dbReference>
<dbReference type="PANTHER" id="PTHR45614:SF206">
    <property type="entry name" value="TRANSCRIPTION FACTOR MYB108-LIKE"/>
    <property type="match status" value="1"/>
</dbReference>
<accession>A0A061FAA0</accession>
<evidence type="ECO:0000256" key="5">
    <source>
        <dbReference type="ARBA" id="ARBA00023163"/>
    </source>
</evidence>
<feature type="domain" description="Myb-like" evidence="9">
    <location>
        <begin position="239"/>
        <end position="285"/>
    </location>
</feature>
<dbReference type="Pfam" id="PF13921">
    <property type="entry name" value="Myb_DNA-bind_6"/>
    <property type="match status" value="1"/>
</dbReference>
<feature type="transmembrane region" description="Helical" evidence="8">
    <location>
        <begin position="65"/>
        <end position="91"/>
    </location>
</feature>
<dbReference type="GO" id="GO:0006355">
    <property type="term" value="P:regulation of DNA-templated transcription"/>
    <property type="evidence" value="ECO:0000318"/>
    <property type="project" value="GO_Central"/>
</dbReference>
<feature type="region of interest" description="Disordered" evidence="7">
    <location>
        <begin position="367"/>
        <end position="394"/>
    </location>
</feature>
<dbReference type="GO" id="GO:0005634">
    <property type="term" value="C:nucleus"/>
    <property type="evidence" value="ECO:0000318"/>
    <property type="project" value="GO_Central"/>
</dbReference>
<feature type="domain" description="HTH myb-type" evidence="10">
    <location>
        <begin position="290"/>
        <end position="340"/>
    </location>
</feature>
<evidence type="ECO:0000259" key="9">
    <source>
        <dbReference type="PROSITE" id="PS50090"/>
    </source>
</evidence>
<dbReference type="PANTHER" id="PTHR45614">
    <property type="entry name" value="MYB PROTEIN-RELATED"/>
    <property type="match status" value="1"/>
</dbReference>
<dbReference type="InterPro" id="IPR017930">
    <property type="entry name" value="Myb_dom"/>
</dbReference>
<keyword evidence="4" id="KW-0238">DNA-binding</keyword>
<dbReference type="EMBL" id="CM001885">
    <property type="protein sequence ID" value="EOY14255.1"/>
    <property type="molecule type" value="Genomic_DNA"/>
</dbReference>
<dbReference type="AlphaFoldDB" id="A0A061FAA0"/>
<feature type="compositionally biased region" description="Low complexity" evidence="7">
    <location>
        <begin position="492"/>
        <end position="511"/>
    </location>
</feature>
<dbReference type="Gene3D" id="1.10.10.60">
    <property type="entry name" value="Homeodomain-like"/>
    <property type="match status" value="2"/>
</dbReference>
<organism evidence="11 12">
    <name type="scientific">Theobroma cacao</name>
    <name type="common">Cacao</name>
    <name type="synonym">Cocoa</name>
    <dbReference type="NCBI Taxonomy" id="3641"/>
    <lineage>
        <taxon>Eukaryota</taxon>
        <taxon>Viridiplantae</taxon>
        <taxon>Streptophyta</taxon>
        <taxon>Embryophyta</taxon>
        <taxon>Tracheophyta</taxon>
        <taxon>Spermatophyta</taxon>
        <taxon>Magnoliopsida</taxon>
        <taxon>eudicotyledons</taxon>
        <taxon>Gunneridae</taxon>
        <taxon>Pentapetalae</taxon>
        <taxon>rosids</taxon>
        <taxon>malvids</taxon>
        <taxon>Malvales</taxon>
        <taxon>Malvaceae</taxon>
        <taxon>Byttnerioideae</taxon>
        <taxon>Theobroma</taxon>
    </lineage>
</organism>
<gene>
    <name evidence="11" type="ORF">TCM_033560</name>
</gene>
<dbReference type="Proteomes" id="UP000026915">
    <property type="component" value="Chromosome 7"/>
</dbReference>
<dbReference type="GO" id="GO:0000978">
    <property type="term" value="F:RNA polymerase II cis-regulatory region sequence-specific DNA binding"/>
    <property type="evidence" value="ECO:0000318"/>
    <property type="project" value="GO_Central"/>
</dbReference>
<dbReference type="CDD" id="cd00167">
    <property type="entry name" value="SANT"/>
    <property type="match status" value="2"/>
</dbReference>
<dbReference type="SMART" id="SM00717">
    <property type="entry name" value="SANT"/>
    <property type="match status" value="2"/>
</dbReference>
<evidence type="ECO:0000313" key="11">
    <source>
        <dbReference type="EMBL" id="EOY14255.1"/>
    </source>
</evidence>
<protein>
    <submittedName>
        <fullName evidence="11">Myb domain protein 105, putative</fullName>
    </submittedName>
</protein>
<dbReference type="FunFam" id="1.10.10.60:FF:000060">
    <property type="entry name" value="MYB transcription factor"/>
    <property type="match status" value="1"/>
</dbReference>
<dbReference type="PROSITE" id="PS50090">
    <property type="entry name" value="MYB_LIKE"/>
    <property type="match status" value="2"/>
</dbReference>
<reference evidence="11 12" key="1">
    <citation type="journal article" date="2013" name="Genome Biol.">
        <title>The genome sequence of the most widely cultivated cacao type and its use to identify candidate genes regulating pod color.</title>
        <authorList>
            <person name="Motamayor J.C."/>
            <person name="Mockaitis K."/>
            <person name="Schmutz J."/>
            <person name="Haiminen N."/>
            <person name="Iii D.L."/>
            <person name="Cornejo O."/>
            <person name="Findley S.D."/>
            <person name="Zheng P."/>
            <person name="Utro F."/>
            <person name="Royaert S."/>
            <person name="Saski C."/>
            <person name="Jenkins J."/>
            <person name="Podicheti R."/>
            <person name="Zhao M."/>
            <person name="Scheffler B.E."/>
            <person name="Stack J.C."/>
            <person name="Feltus F.A."/>
            <person name="Mustiga G.M."/>
            <person name="Amores F."/>
            <person name="Phillips W."/>
            <person name="Marelli J.P."/>
            <person name="May G.D."/>
            <person name="Shapiro H."/>
            <person name="Ma J."/>
            <person name="Bustamante C.D."/>
            <person name="Schnell R.J."/>
            <person name="Main D."/>
            <person name="Gilbert D."/>
            <person name="Parida L."/>
            <person name="Kuhn D.N."/>
        </authorList>
    </citation>
    <scope>NUCLEOTIDE SEQUENCE [LARGE SCALE GENOMIC DNA]</scope>
    <source>
        <strain evidence="12">cv. Matina 1-6</strain>
    </source>
</reference>
<evidence type="ECO:0000313" key="12">
    <source>
        <dbReference type="Proteomes" id="UP000026915"/>
    </source>
</evidence>
<keyword evidence="8" id="KW-0472">Membrane</keyword>
<comment type="subcellular location">
    <subcellularLocation>
        <location evidence="1">Nucleus</location>
    </subcellularLocation>
</comment>
<dbReference type="InterPro" id="IPR009057">
    <property type="entry name" value="Homeodomain-like_sf"/>
</dbReference>
<sequence>MSFHRNSQTRGPVSVREVKLPQPKMSSRVDFLLERKQKLFFFLLLLTSTGLSISHFYLFILCSSLSLACFLCKYLSLLLFVFICTFFLPFWDMKMTVQQFHNSSCCHQENNGLSNCYSIYSPSSSSMEVLKHMDSLSITPTHHVYSSQNICYCGDNIPVKGHMGISYVINCPCSLEEDARNCEVGDHFSKGSESIDEFGENNAAVSMEDIRRRICMNEGNPGDCFLSGKDVGQSKVCARGHWKPAEDSKLKELVALYGPQNWNLIAEKLQGRTGKSCRLRWFNQLDPRINKKAFSEEEEERLMTAHKAYGNKWAMIARLFPGRTDNAVKNQWHVIMARKYREQASAYRRRKLSQAIQRKMEENGNLNCREAANGNNTNSPKNPSVGSNGSYNKTSRKGAATCVRDLFLGSKSHNSFSPGEGACRNQTPLDFFSDYIRPESFRWNSRQCNMLHDETTLTVSHPYSHPSQMLMQQSSNHQLSGFSDSIASAPQVTVTETSSSSPTAAEKAAASHLETTASPPPFIDFLGVGAS</sequence>
<evidence type="ECO:0000256" key="6">
    <source>
        <dbReference type="ARBA" id="ARBA00023242"/>
    </source>
</evidence>
<keyword evidence="8" id="KW-0812">Transmembrane</keyword>
<feature type="region of interest" description="Disordered" evidence="7">
    <location>
        <begin position="490"/>
        <end position="519"/>
    </location>
</feature>
<dbReference type="eggNOG" id="KOG0048">
    <property type="taxonomic scope" value="Eukaryota"/>
</dbReference>
<keyword evidence="2" id="KW-0677">Repeat</keyword>
<dbReference type="InParanoid" id="A0A061FAA0"/>
<proteinExistence type="predicted"/>
<evidence type="ECO:0000256" key="1">
    <source>
        <dbReference type="ARBA" id="ARBA00004123"/>
    </source>
</evidence>
<evidence type="ECO:0000256" key="2">
    <source>
        <dbReference type="ARBA" id="ARBA00022737"/>
    </source>
</evidence>
<keyword evidence="6" id="KW-0539">Nucleus</keyword>
<dbReference type="SUPFAM" id="SSF46689">
    <property type="entry name" value="Homeodomain-like"/>
    <property type="match status" value="1"/>
</dbReference>
<keyword evidence="5" id="KW-0804">Transcription</keyword>
<evidence type="ECO:0000256" key="4">
    <source>
        <dbReference type="ARBA" id="ARBA00023125"/>
    </source>
</evidence>
<dbReference type="InterPro" id="IPR050560">
    <property type="entry name" value="MYB_TF"/>
</dbReference>
<keyword evidence="12" id="KW-1185">Reference proteome</keyword>
<dbReference type="PROSITE" id="PS51294">
    <property type="entry name" value="HTH_MYB"/>
    <property type="match status" value="2"/>
</dbReference>
<evidence type="ECO:0000256" key="8">
    <source>
        <dbReference type="SAM" id="Phobius"/>
    </source>
</evidence>
<feature type="domain" description="Myb-like" evidence="9">
    <location>
        <begin position="286"/>
        <end position="336"/>
    </location>
</feature>
<feature type="compositionally biased region" description="Polar residues" evidence="7">
    <location>
        <begin position="373"/>
        <end position="393"/>
    </location>
</feature>
<dbReference type="GO" id="GO:0000981">
    <property type="term" value="F:DNA-binding transcription factor activity, RNA polymerase II-specific"/>
    <property type="evidence" value="ECO:0000318"/>
    <property type="project" value="GO_Central"/>
</dbReference>
<keyword evidence="3" id="KW-0805">Transcription regulation</keyword>
<feature type="transmembrane region" description="Helical" evidence="8">
    <location>
        <begin position="39"/>
        <end position="59"/>
    </location>
</feature>
<evidence type="ECO:0000259" key="10">
    <source>
        <dbReference type="PROSITE" id="PS51294"/>
    </source>
</evidence>
<dbReference type="OMA" id="HNSSCCH"/>